<keyword evidence="5 9" id="KW-0812">Transmembrane</keyword>
<dbReference type="InterPro" id="IPR042106">
    <property type="entry name" value="Nuo/plastoQ_OxRdtase_6_NuoJ"/>
</dbReference>
<evidence type="ECO:0000313" key="17">
    <source>
        <dbReference type="Proteomes" id="UP000019494"/>
    </source>
</evidence>
<feature type="transmembrane region" description="Helical" evidence="10">
    <location>
        <begin position="266"/>
        <end position="286"/>
    </location>
</feature>
<evidence type="ECO:0000256" key="5">
    <source>
        <dbReference type="ARBA" id="ARBA00022692"/>
    </source>
</evidence>
<feature type="transmembrane region" description="Helical" evidence="10">
    <location>
        <begin position="74"/>
        <end position="93"/>
    </location>
</feature>
<feature type="transmembrane region" description="Helical" evidence="10">
    <location>
        <begin position="566"/>
        <end position="585"/>
    </location>
</feature>
<keyword evidence="6 10" id="KW-1133">Transmembrane helix</keyword>
<sequence length="948" mass="100439">MVQLLLVHLVAAAVAPVLVRFLGRNAFLVLALAPASALAWLLSVAADVRAGNGPVQRVSWVPGLGLDLDFRLTTLSWVLALLVTGVGALVLFYCRWYFTATDPTLWRFTAVFTAFAGAMLGLVLTDNFLVLYVFWELTTVFSYLLIGHNPASSTNRRAAMQALIVTTLGGLAMLVGIIALGVRHSYRISEVVAHPPALDAVTIGAVVLLLVGALSKSALVPFHFWLPGAMAAPTPVSAYLHAAAMVKAGVYLVALLAPAFAGAPGWHALTVGLGLFTMLVGGWRALRQYDIKLLLAYGTVSQLGFMVALAGLGTREGGLAALALVVSHAFFKSTLFLTVGVIDRSTGTRDLRELSGVGRRLLPLSVPAVLAALSMAGIPPLAGFVAKEAALQAGLEAASDGVPFAAAWGWLMTVTLVVGSILTVAYSTRFVWGAFARKPGMPLTPVRVPHPGFLLAPLLLGVGSLLVGLLAPLEHPWLLPYAQQLVRGAPPALLALWHGFTPALGLSALAIAIGVGLFVWRDRVGRVQRAVPPLVDGERAYARFMRGLDVGAVEVTARTQRGSLPFYLATIVFVFVALPGMAALLRGSVGPVRLWDTPAQAVVGAVIVVACVLVLLTDRRLASVMLVGVTGYGVSTLFILHGAPDLAITQMLVETVSLVVFVLALRRLPTRFERHERSLRRRLRVLLGIAFGASVAAVILVASAARHVVPVSIDFPEQAHSFGHGSNIVNVTLVDIRAWDTLGEVSVLVAAATGIASLIFVKTRNTRLSTASEQAIAPTEPTRGTWLRGGRTLRRERRSVMFEVVTRLIFHIMIAVSLYVLFSGHNLPGGGFAGGLVAGLALVVRYLAGGRYELDEAAPFDAGLAVGIGLLIVVLAALAPLAFGGTILQSAVFDFTLPPWGEVHLVTSAIFDMGVYLIVFGMMLDIVRSLGTGIDRQISAERRAEAEV</sequence>
<feature type="transmembrane region" description="Helical" evidence="10">
    <location>
        <begin position="129"/>
        <end position="146"/>
    </location>
</feature>
<feature type="domain" description="MrpA C-terminal/MbhD" evidence="14">
    <location>
        <begin position="606"/>
        <end position="669"/>
    </location>
</feature>
<accession>W9GTY2</accession>
<evidence type="ECO:0000259" key="14">
    <source>
        <dbReference type="Pfam" id="PF13244"/>
    </source>
</evidence>
<proteinExistence type="predicted"/>
<dbReference type="InterPro" id="IPR001750">
    <property type="entry name" value="ND/Mrp_TM"/>
</dbReference>
<dbReference type="Pfam" id="PF00662">
    <property type="entry name" value="Proton_antipo_N"/>
    <property type="match status" value="1"/>
</dbReference>
<feature type="transmembrane region" description="Helical" evidence="10">
    <location>
        <begin position="860"/>
        <end position="883"/>
    </location>
</feature>
<evidence type="ECO:0000256" key="2">
    <source>
        <dbReference type="ARBA" id="ARBA00022448"/>
    </source>
</evidence>
<dbReference type="InterPro" id="IPR025383">
    <property type="entry name" value="MrpA_C/MbhD"/>
</dbReference>
<evidence type="ECO:0000259" key="15">
    <source>
        <dbReference type="Pfam" id="PF20501"/>
    </source>
</evidence>
<protein>
    <submittedName>
        <fullName evidence="16">Monovalent cation/H+ antiporter subunit A</fullName>
    </submittedName>
</protein>
<evidence type="ECO:0000256" key="6">
    <source>
        <dbReference type="ARBA" id="ARBA00022989"/>
    </source>
</evidence>
<dbReference type="PRINTS" id="PR01434">
    <property type="entry name" value="NADHDHGNASE5"/>
</dbReference>
<dbReference type="PANTHER" id="PTHR43373:SF1">
    <property type="entry name" value="NA(+)_H(+) ANTIPORTER SUBUNIT A"/>
    <property type="match status" value="1"/>
</dbReference>
<dbReference type="AlphaFoldDB" id="W9GTY2"/>
<reference evidence="17" key="1">
    <citation type="submission" date="2013-08" db="EMBL/GenBank/DDBJ databases">
        <title>Intrasporangium oryzae NRRL B-24470.</title>
        <authorList>
            <person name="Liu H."/>
            <person name="Wang G."/>
        </authorList>
    </citation>
    <scope>NUCLEOTIDE SEQUENCE [LARGE SCALE GENOMIC DNA]</scope>
    <source>
        <strain evidence="17">Q5-1</strain>
    </source>
</reference>
<feature type="transmembrane region" description="Helical" evidence="10">
    <location>
        <begin position="597"/>
        <end position="616"/>
    </location>
</feature>
<feature type="transmembrane region" description="Helical" evidence="10">
    <location>
        <begin position="493"/>
        <end position="520"/>
    </location>
</feature>
<feature type="transmembrane region" description="Helical" evidence="10">
    <location>
        <begin position="828"/>
        <end position="848"/>
    </location>
</feature>
<feature type="domain" description="NADH-Ubiquinone oxidoreductase (complex I) chain 5 N-terminal" evidence="12">
    <location>
        <begin position="63"/>
        <end position="108"/>
    </location>
</feature>
<evidence type="ECO:0000313" key="16">
    <source>
        <dbReference type="EMBL" id="EWT07344.1"/>
    </source>
</evidence>
<dbReference type="GO" id="GO:0006811">
    <property type="term" value="P:monoatomic ion transport"/>
    <property type="evidence" value="ECO:0007669"/>
    <property type="project" value="UniProtKB-KW"/>
</dbReference>
<feature type="transmembrane region" description="Helical" evidence="10">
    <location>
        <begin position="742"/>
        <end position="761"/>
    </location>
</feature>
<dbReference type="GO" id="GO:0005886">
    <property type="term" value="C:plasma membrane"/>
    <property type="evidence" value="ECO:0007669"/>
    <property type="project" value="UniProtKB-SubCell"/>
</dbReference>
<evidence type="ECO:0000259" key="11">
    <source>
        <dbReference type="Pfam" id="PF00361"/>
    </source>
</evidence>
<feature type="transmembrane region" description="Helical" evidence="10">
    <location>
        <begin position="158"/>
        <end position="180"/>
    </location>
</feature>
<keyword evidence="2" id="KW-0813">Transport</keyword>
<dbReference type="InterPro" id="IPR046806">
    <property type="entry name" value="MrpA_C/MbhE"/>
</dbReference>
<feature type="transmembrane region" description="Helical" evidence="10">
    <location>
        <begin position="903"/>
        <end position="927"/>
    </location>
</feature>
<comment type="caution">
    <text evidence="16">The sequence shown here is derived from an EMBL/GenBank/DDBJ whole genome shotgun (WGS) entry which is preliminary data.</text>
</comment>
<dbReference type="Gene3D" id="1.20.120.1200">
    <property type="entry name" value="NADH-ubiquinone/plastoquinone oxidoreductase chain 6, subunit NuoJ"/>
    <property type="match status" value="1"/>
</dbReference>
<keyword evidence="17" id="KW-1185">Reference proteome</keyword>
<dbReference type="Proteomes" id="UP000019494">
    <property type="component" value="Unassembled WGS sequence"/>
</dbReference>
<feature type="transmembrane region" description="Helical" evidence="10">
    <location>
        <begin position="319"/>
        <end position="342"/>
    </location>
</feature>
<feature type="transmembrane region" description="Helical" evidence="10">
    <location>
        <begin position="105"/>
        <end position="123"/>
    </location>
</feature>
<dbReference type="PANTHER" id="PTHR43373">
    <property type="entry name" value="NA(+)/H(+) ANTIPORTER SUBUNIT"/>
    <property type="match status" value="1"/>
</dbReference>
<evidence type="ECO:0000256" key="7">
    <source>
        <dbReference type="ARBA" id="ARBA00023065"/>
    </source>
</evidence>
<dbReference type="InterPro" id="IPR050616">
    <property type="entry name" value="CPA3_Na-H_Antiporter_A"/>
</dbReference>
<dbReference type="NCBIfam" id="NF009284">
    <property type="entry name" value="PRK12644.1"/>
    <property type="match status" value="1"/>
</dbReference>
<keyword evidence="8 10" id="KW-0472">Membrane</keyword>
<feature type="transmembrane region" description="Helical" evidence="10">
    <location>
        <begin position="453"/>
        <end position="473"/>
    </location>
</feature>
<dbReference type="PATRIC" id="fig|584657.3.peg.674"/>
<evidence type="ECO:0000256" key="4">
    <source>
        <dbReference type="ARBA" id="ARBA00022475"/>
    </source>
</evidence>
<dbReference type="Pfam" id="PF13244">
    <property type="entry name" value="MbhD"/>
    <property type="match status" value="1"/>
</dbReference>
<feature type="transmembrane region" description="Helical" evidence="10">
    <location>
        <begin position="406"/>
        <end position="432"/>
    </location>
</feature>
<feature type="transmembrane region" description="Helical" evidence="10">
    <location>
        <begin position="800"/>
        <end position="822"/>
    </location>
</feature>
<dbReference type="OrthoDB" id="9811798at2"/>
<evidence type="ECO:0000256" key="10">
    <source>
        <dbReference type="SAM" id="Phobius"/>
    </source>
</evidence>
<feature type="transmembrane region" description="Helical" evidence="10">
    <location>
        <begin position="200"/>
        <end position="226"/>
    </location>
</feature>
<evidence type="ECO:0000259" key="12">
    <source>
        <dbReference type="Pfam" id="PF00662"/>
    </source>
</evidence>
<feature type="transmembrane region" description="Helical" evidence="10">
    <location>
        <begin position="685"/>
        <end position="705"/>
    </location>
</feature>
<evidence type="ECO:0000259" key="13">
    <source>
        <dbReference type="Pfam" id="PF04039"/>
    </source>
</evidence>
<keyword evidence="3" id="KW-0050">Antiport</keyword>
<dbReference type="EMBL" id="AWQS01000014">
    <property type="protein sequence ID" value="EWT07344.1"/>
    <property type="molecule type" value="Genomic_DNA"/>
</dbReference>
<dbReference type="InterPro" id="IPR007182">
    <property type="entry name" value="MnhB"/>
</dbReference>
<dbReference type="Pfam" id="PF04039">
    <property type="entry name" value="MnhB"/>
    <property type="match status" value="1"/>
</dbReference>
<feature type="transmembrane region" description="Helical" evidence="10">
    <location>
        <begin position="238"/>
        <end position="260"/>
    </location>
</feature>
<comment type="subcellular location">
    <subcellularLocation>
        <location evidence="1">Cell membrane</location>
        <topology evidence="1">Multi-pass membrane protein</topology>
    </subcellularLocation>
    <subcellularLocation>
        <location evidence="9">Membrane</location>
        <topology evidence="9">Multi-pass membrane protein</topology>
    </subcellularLocation>
</comment>
<dbReference type="Pfam" id="PF20501">
    <property type="entry name" value="MbhE"/>
    <property type="match status" value="1"/>
</dbReference>
<gene>
    <name evidence="16" type="ORF">N864_08285</name>
</gene>
<evidence type="ECO:0000256" key="8">
    <source>
        <dbReference type="ARBA" id="ARBA00023136"/>
    </source>
</evidence>
<dbReference type="Pfam" id="PF00361">
    <property type="entry name" value="Proton_antipo_M"/>
    <property type="match status" value="1"/>
</dbReference>
<keyword evidence="7" id="KW-0406">Ion transport</keyword>
<feature type="transmembrane region" description="Helical" evidence="10">
    <location>
        <begin position="621"/>
        <end position="640"/>
    </location>
</feature>
<feature type="transmembrane region" description="Helical" evidence="10">
    <location>
        <begin position="646"/>
        <end position="665"/>
    </location>
</feature>
<feature type="transmembrane region" description="Helical" evidence="10">
    <location>
        <begin position="293"/>
        <end position="313"/>
    </location>
</feature>
<evidence type="ECO:0000256" key="1">
    <source>
        <dbReference type="ARBA" id="ARBA00004651"/>
    </source>
</evidence>
<dbReference type="RefSeq" id="WP_034713485.1">
    <property type="nucleotide sequence ID" value="NZ_AWQS01000014.1"/>
</dbReference>
<feature type="transmembrane region" description="Helical" evidence="10">
    <location>
        <begin position="362"/>
        <end position="386"/>
    </location>
</feature>
<organism evidence="16 17">
    <name type="scientific">Intrasporangium chromatireducens Q5-1</name>
    <dbReference type="NCBI Taxonomy" id="584657"/>
    <lineage>
        <taxon>Bacteria</taxon>
        <taxon>Bacillati</taxon>
        <taxon>Actinomycetota</taxon>
        <taxon>Actinomycetes</taxon>
        <taxon>Micrococcales</taxon>
        <taxon>Intrasporangiaceae</taxon>
        <taxon>Intrasporangium</taxon>
    </lineage>
</organism>
<keyword evidence="4" id="KW-1003">Cell membrane</keyword>
<evidence type="ECO:0000256" key="3">
    <source>
        <dbReference type="ARBA" id="ARBA00022449"/>
    </source>
</evidence>
<feature type="domain" description="NADH:quinone oxidoreductase/Mrp antiporter transmembrane" evidence="11">
    <location>
        <begin position="126"/>
        <end position="399"/>
    </location>
</feature>
<evidence type="ECO:0000256" key="9">
    <source>
        <dbReference type="RuleBase" id="RU000320"/>
    </source>
</evidence>
<feature type="domain" description="Na+/H+ antiporter MnhB subunit-related protein" evidence="13">
    <location>
        <begin position="802"/>
        <end position="924"/>
    </location>
</feature>
<name>W9GTY2_9MICO</name>
<dbReference type="GO" id="GO:0015297">
    <property type="term" value="F:antiporter activity"/>
    <property type="evidence" value="ECO:0007669"/>
    <property type="project" value="UniProtKB-KW"/>
</dbReference>
<feature type="domain" description="MrpA C-terminal/MbhE" evidence="15">
    <location>
        <begin position="680"/>
        <end position="759"/>
    </location>
</feature>
<dbReference type="InterPro" id="IPR001516">
    <property type="entry name" value="Proton_antipo_N"/>
</dbReference>